<dbReference type="VEuPathDB" id="FungiDB:PNEG_04258"/>
<evidence type="ECO:0000313" key="2">
    <source>
        <dbReference type="EMBL" id="KTW32936.1"/>
    </source>
</evidence>
<comment type="caution">
    <text evidence="2">The sequence shown here is derived from an EMBL/GenBank/DDBJ whole genome shotgun (WGS) entry which is preliminary data.</text>
</comment>
<keyword evidence="1" id="KW-1133">Transmembrane helix</keyword>
<keyword evidence="1" id="KW-0472">Membrane</keyword>
<reference evidence="3" key="1">
    <citation type="journal article" date="2016" name="Nat. Commun.">
        <title>Genome analysis of three Pneumocystis species reveals adaptation mechanisms to life exclusively in mammalian hosts.</title>
        <authorList>
            <person name="Ma L."/>
            <person name="Chen Z."/>
            <person name="Huang D.W."/>
            <person name="Kutty G."/>
            <person name="Ishihara M."/>
            <person name="Wang H."/>
            <person name="Abouelleil A."/>
            <person name="Bishop L."/>
            <person name="Davey E."/>
            <person name="Deng R."/>
            <person name="Deng X."/>
            <person name="Fan L."/>
            <person name="Fantoni G."/>
            <person name="Fitzgerald M."/>
            <person name="Gogineni E."/>
            <person name="Goldberg J.M."/>
            <person name="Handley G."/>
            <person name="Hu X."/>
            <person name="Huber C."/>
            <person name="Jiao X."/>
            <person name="Jones K."/>
            <person name="Levin J.Z."/>
            <person name="Liu Y."/>
            <person name="Macdonald P."/>
            <person name="Melnikov A."/>
            <person name="Raley C."/>
            <person name="Sassi M."/>
            <person name="Sherman B.T."/>
            <person name="Song X."/>
            <person name="Sykes S."/>
            <person name="Tran B."/>
            <person name="Walsh L."/>
            <person name="Xia Y."/>
            <person name="Yang J."/>
            <person name="Young S."/>
            <person name="Zeng Q."/>
            <person name="Zheng X."/>
            <person name="Stephens R."/>
            <person name="Nusbaum C."/>
            <person name="Birren B.W."/>
            <person name="Azadi P."/>
            <person name="Lempicki R.A."/>
            <person name="Cuomo C.A."/>
            <person name="Kovacs J.A."/>
        </authorList>
    </citation>
    <scope>NUCLEOTIDE SEQUENCE [LARGE SCALE GENOMIC DNA]</scope>
    <source>
        <strain evidence="3">B123</strain>
    </source>
</reference>
<dbReference type="RefSeq" id="XP_019613404.1">
    <property type="nucleotide sequence ID" value="XM_019757781.1"/>
</dbReference>
<dbReference type="GeneID" id="30671555"/>
<feature type="transmembrane region" description="Helical" evidence="1">
    <location>
        <begin position="20"/>
        <end position="39"/>
    </location>
</feature>
<proteinExistence type="predicted"/>
<gene>
    <name evidence="2" type="ORF">PNEG_04258</name>
</gene>
<protein>
    <submittedName>
        <fullName evidence="2">Uncharacterized protein</fullName>
    </submittedName>
</protein>
<name>A0A0W4ZX43_PNEMU</name>
<dbReference type="Proteomes" id="UP000011958">
    <property type="component" value="Unassembled WGS sequence"/>
</dbReference>
<dbReference type="AlphaFoldDB" id="A0A0W4ZX43"/>
<dbReference type="EMBL" id="AFWA02000002">
    <property type="protein sequence ID" value="KTW32936.1"/>
    <property type="molecule type" value="Genomic_DNA"/>
</dbReference>
<accession>A0A0W4ZX43</accession>
<keyword evidence="3" id="KW-1185">Reference proteome</keyword>
<evidence type="ECO:0000256" key="1">
    <source>
        <dbReference type="SAM" id="Phobius"/>
    </source>
</evidence>
<keyword evidence="1" id="KW-0812">Transmembrane</keyword>
<sequence length="70" mass="8629">MISIYKDNFKIKPIFEIKYYLNLICSYIFIYLLSLFKHIQFTININNFSFFKFLDKFNFVIGFLKLCYNN</sequence>
<organism evidence="2 3">
    <name type="scientific">Pneumocystis murina (strain B123)</name>
    <name type="common">Mouse pneumocystis pneumonia agent</name>
    <name type="synonym">Pneumocystis carinii f. sp. muris</name>
    <dbReference type="NCBI Taxonomy" id="1069680"/>
    <lineage>
        <taxon>Eukaryota</taxon>
        <taxon>Fungi</taxon>
        <taxon>Dikarya</taxon>
        <taxon>Ascomycota</taxon>
        <taxon>Taphrinomycotina</taxon>
        <taxon>Pneumocystomycetes</taxon>
        <taxon>Pneumocystaceae</taxon>
        <taxon>Pneumocystis</taxon>
    </lineage>
</organism>
<evidence type="ECO:0000313" key="3">
    <source>
        <dbReference type="Proteomes" id="UP000011958"/>
    </source>
</evidence>